<protein>
    <submittedName>
        <fullName evidence="3">GDP-fucose protein O-fucosyltransferase</fullName>
    </submittedName>
</protein>
<name>A0A2T6AJS6_9FLAO</name>
<proteinExistence type="predicted"/>
<dbReference type="GO" id="GO:0016757">
    <property type="term" value="F:glycosyltransferase activity"/>
    <property type="evidence" value="ECO:0007669"/>
    <property type="project" value="UniProtKB-KW"/>
</dbReference>
<dbReference type="Pfam" id="PF10250">
    <property type="entry name" value="O-FucT"/>
    <property type="match status" value="1"/>
</dbReference>
<dbReference type="Gene3D" id="3.40.50.11350">
    <property type="match status" value="1"/>
</dbReference>
<evidence type="ECO:0000313" key="4">
    <source>
        <dbReference type="Proteomes" id="UP000244174"/>
    </source>
</evidence>
<evidence type="ECO:0000256" key="1">
    <source>
        <dbReference type="ARBA" id="ARBA00022679"/>
    </source>
</evidence>
<sequence>MRRDSFVKEVKIGIKKILYKHFDLYKDKYLGIHLQGGLCNKLHGLMSACDIAVQENCRLIEPYFGWNEKILFSDIYDLEYFNSQMHDSTGVKDMIISRVDYDSANLKKKSIENVVPLWEHSEKELNRQRQLCLIERDHMKLKVLRALRLNDYLAKMVDSYTNGSTYSAVQVRTESDWKKYTKDFNGLNNERIYVPVEDIIEMVRNFETDGSIFFTSGENQEEIKKQFEDSGLETNYFYNSKWEYEVNAAINFEICSRANKFIGLSRSSYSNMICLKRAAILNKDRSFIYNFGNKIQKRKDMGIQYKGELSITNKTLLV</sequence>
<comment type="caution">
    <text evidence="3">The sequence shown here is derived from an EMBL/GenBank/DDBJ whole genome shotgun (WGS) entry which is preliminary data.</text>
</comment>
<dbReference type="CDD" id="cd11296">
    <property type="entry name" value="O-FucT_like"/>
    <property type="match status" value="1"/>
</dbReference>
<keyword evidence="4" id="KW-1185">Reference proteome</keyword>
<keyword evidence="1 3" id="KW-0808">Transferase</keyword>
<dbReference type="OrthoDB" id="1423199at2"/>
<evidence type="ECO:0000313" key="3">
    <source>
        <dbReference type="EMBL" id="PTX44079.1"/>
    </source>
</evidence>
<dbReference type="InterPro" id="IPR019378">
    <property type="entry name" value="GDP-Fuc_O-FucTrfase"/>
</dbReference>
<gene>
    <name evidence="3" type="ORF">C8P64_0049</name>
</gene>
<keyword evidence="2" id="KW-0119">Carbohydrate metabolism</keyword>
<dbReference type="RefSeq" id="WP_108170060.1">
    <property type="nucleotide sequence ID" value="NZ_QBKQ01000001.1"/>
</dbReference>
<dbReference type="Proteomes" id="UP000244174">
    <property type="component" value="Unassembled WGS sequence"/>
</dbReference>
<keyword evidence="3" id="KW-0328">Glycosyltransferase</keyword>
<accession>A0A2T6AJS6</accession>
<dbReference type="AlphaFoldDB" id="A0A2T6AJS6"/>
<evidence type="ECO:0000256" key="2">
    <source>
        <dbReference type="ARBA" id="ARBA00023277"/>
    </source>
</evidence>
<dbReference type="EMBL" id="QBKQ01000001">
    <property type="protein sequence ID" value="PTX44079.1"/>
    <property type="molecule type" value="Genomic_DNA"/>
</dbReference>
<organism evidence="3 4">
    <name type="scientific">Christiangramia gaetbulicola</name>
    <dbReference type="NCBI Taxonomy" id="703340"/>
    <lineage>
        <taxon>Bacteria</taxon>
        <taxon>Pseudomonadati</taxon>
        <taxon>Bacteroidota</taxon>
        <taxon>Flavobacteriia</taxon>
        <taxon>Flavobacteriales</taxon>
        <taxon>Flavobacteriaceae</taxon>
        <taxon>Christiangramia</taxon>
    </lineage>
</organism>
<reference evidence="3 4" key="1">
    <citation type="submission" date="2018-04" db="EMBL/GenBank/DDBJ databases">
        <title>Genomic Encyclopedia of Archaeal and Bacterial Type Strains, Phase II (KMG-II): from individual species to whole genera.</title>
        <authorList>
            <person name="Goeker M."/>
        </authorList>
    </citation>
    <scope>NUCLEOTIDE SEQUENCE [LARGE SCALE GENOMIC DNA]</scope>
    <source>
        <strain evidence="3 4">DSM 23082</strain>
    </source>
</reference>